<dbReference type="InterPro" id="IPR022742">
    <property type="entry name" value="Hydrolase_4"/>
</dbReference>
<feature type="compositionally biased region" description="Basic and acidic residues" evidence="1">
    <location>
        <begin position="229"/>
        <end position="257"/>
    </location>
</feature>
<feature type="compositionally biased region" description="Basic and acidic residues" evidence="1">
    <location>
        <begin position="309"/>
        <end position="330"/>
    </location>
</feature>
<evidence type="ECO:0000256" key="1">
    <source>
        <dbReference type="SAM" id="MobiDB-lite"/>
    </source>
</evidence>
<dbReference type="Gene3D" id="3.40.50.1820">
    <property type="entry name" value="alpha/beta hydrolase"/>
    <property type="match status" value="1"/>
</dbReference>
<dbReference type="Proteomes" id="UP000707451">
    <property type="component" value="Unassembled WGS sequence"/>
</dbReference>
<dbReference type="InterPro" id="IPR029058">
    <property type="entry name" value="AB_hydrolase_fold"/>
</dbReference>
<dbReference type="OrthoDB" id="10249433at2759"/>
<feature type="domain" description="Serine aminopeptidase S33" evidence="2">
    <location>
        <begin position="1"/>
        <end position="161"/>
    </location>
</feature>
<gene>
    <name evidence="3" type="ORF">KI688_009646</name>
</gene>
<dbReference type="SUPFAM" id="SSF53474">
    <property type="entry name" value="alpha/beta-Hydrolases"/>
    <property type="match status" value="1"/>
</dbReference>
<dbReference type="EMBL" id="JAHRHY010000004">
    <property type="protein sequence ID" value="KAG9070309.1"/>
    <property type="molecule type" value="Genomic_DNA"/>
</dbReference>
<evidence type="ECO:0000259" key="2">
    <source>
        <dbReference type="Pfam" id="PF12146"/>
    </source>
</evidence>
<protein>
    <recommendedName>
        <fullName evidence="2">Serine aminopeptidase S33 domain-containing protein</fullName>
    </recommendedName>
</protein>
<keyword evidence="4" id="KW-1185">Reference proteome</keyword>
<comment type="caution">
    <text evidence="3">The sequence shown here is derived from an EMBL/GenBank/DDBJ whole genome shotgun (WGS) entry which is preliminary data.</text>
</comment>
<feature type="region of interest" description="Disordered" evidence="1">
    <location>
        <begin position="198"/>
        <end position="376"/>
    </location>
</feature>
<accession>A0A9P7XZA3</accession>
<dbReference type="Pfam" id="PF12146">
    <property type="entry name" value="Hydrolase_4"/>
    <property type="match status" value="1"/>
</dbReference>
<feature type="compositionally biased region" description="Low complexity" evidence="1">
    <location>
        <begin position="199"/>
        <end position="223"/>
    </location>
</feature>
<name>A0A9P7XZA3_9FUNG</name>
<feature type="compositionally biased region" description="Polar residues" evidence="1">
    <location>
        <begin position="355"/>
        <end position="364"/>
    </location>
</feature>
<evidence type="ECO:0000313" key="4">
    <source>
        <dbReference type="Proteomes" id="UP000707451"/>
    </source>
</evidence>
<reference evidence="3" key="1">
    <citation type="submission" date="2021-06" db="EMBL/GenBank/DDBJ databases">
        <title>Genome Sequence of Mortierella hyaline Strain SCG-10, a Cold-Adapted, Nitrate-Reducing Fungus Isolated from Soil in Minnesota, USA.</title>
        <authorList>
            <person name="Aldossari N."/>
        </authorList>
    </citation>
    <scope>NUCLEOTIDE SEQUENCE</scope>
    <source>
        <strain evidence="3">SCG-10</strain>
    </source>
</reference>
<feature type="compositionally biased region" description="Low complexity" evidence="1">
    <location>
        <begin position="583"/>
        <end position="592"/>
    </location>
</feature>
<dbReference type="AlphaFoldDB" id="A0A9P7XZA3"/>
<evidence type="ECO:0000313" key="3">
    <source>
        <dbReference type="EMBL" id="KAG9070309.1"/>
    </source>
</evidence>
<organism evidence="3 4">
    <name type="scientific">Linnemannia hyalina</name>
    <dbReference type="NCBI Taxonomy" id="64524"/>
    <lineage>
        <taxon>Eukaryota</taxon>
        <taxon>Fungi</taxon>
        <taxon>Fungi incertae sedis</taxon>
        <taxon>Mucoromycota</taxon>
        <taxon>Mortierellomycotina</taxon>
        <taxon>Mortierellomycetes</taxon>
        <taxon>Mortierellales</taxon>
        <taxon>Mortierellaceae</taxon>
        <taxon>Linnemannia</taxon>
    </lineage>
</organism>
<feature type="compositionally biased region" description="Low complexity" evidence="1">
    <location>
        <begin position="553"/>
        <end position="565"/>
    </location>
</feature>
<sequence>MGGALVLNYVCGLGQRTPLLAGIISSSPYLQPTMRGAGSRFPSTYNRLGKWYPNVSVGFRIQAEELTRDLGEMERVLGDGLIRDSVSLQCLGDMIYQGQKVLKKRWKKFPAPLPILLLHGTNDPICSYQATQTLSSQLLKLQPSNFRFKSWKDNMHDPHWDLDANAVRSEYTTWIRNNCRHFDKLPLEPSMVHWDSIRSSRSAATSSRSTPHHSSSSDDPPNKGGKKDKKTDNKREKQEKEERKRQEKLDKTEEKTQQKLAGKQGAGPTVPDAGQDGTQVGGEAQGTVKLEKVVSTPASAEPEVIQDLDGLRRQQEISKQKAIDKRREYNLDPSLTSASEAAPETAGHIVDEQHQQQQAGQVPSDSPAPPLGDRQQHGVIPTVITELCTPTTSTPPHLVPLPITSPSSLASQQDPTGLQSTISHPVVKEQTEMEKSLEVIAQTLSRHNSLNRLSTATTATAVGISGFVSLPALDEATSMSRVELAVDTTSSVVAVDVHDAPTAVAPSPPLLEVELPNSTALQPPASITNAEDIVETTATIQAEEIIPLKQEQEQGQQQEQGQEQGQGQGYTNTPDSVVHVDYSPEAPSSSSSIEEEAPEQVAPAESLASPECATSHPGQFPSPTLTPTVTITSIVREAPTDSKIDDIIAS</sequence>
<proteinExistence type="predicted"/>
<feature type="region of interest" description="Disordered" evidence="1">
    <location>
        <begin position="551"/>
        <end position="628"/>
    </location>
</feature>